<dbReference type="PANTHER" id="PTHR33204:SF18">
    <property type="entry name" value="TRANSCRIPTIONAL REGULATORY PROTEIN"/>
    <property type="match status" value="1"/>
</dbReference>
<evidence type="ECO:0000256" key="1">
    <source>
        <dbReference type="ARBA" id="ARBA00023015"/>
    </source>
</evidence>
<reference evidence="5" key="3">
    <citation type="journal article" date="2021" name="Syst. Appl. Microbiol.">
        <title>Roseomonas hellenica sp. nov., isolated from roots of wild-growing Alkanna tinctoria.</title>
        <authorList>
            <person name="Rat A."/>
            <person name="Naranjo H.D."/>
            <person name="Lebbe L."/>
            <person name="Cnockaert M."/>
            <person name="Krigas N."/>
            <person name="Grigoriadou K."/>
            <person name="Maloupa E."/>
            <person name="Willems A."/>
        </authorList>
    </citation>
    <scope>NUCLEOTIDE SEQUENCE</scope>
    <source>
        <strain evidence="5">LMG 31161</strain>
    </source>
</reference>
<dbReference type="Proteomes" id="UP001138708">
    <property type="component" value="Unassembled WGS sequence"/>
</dbReference>
<sequence>MSGYGQFCAVARAHEALGGRWTLLVVRELLSGSHRFNDIRRGIPRISRTMLSERLQGLVHLGAVIRGEGPHGPEYRLTPAGHELAAVIGALAVWGQRWLPRRAAAEDLDLEPVLADMARRTRAEALPRAPTVLRFDLRGHATRFMLLRPGEASVCEHNPGFPERLRLHGPLPALVAWWRGDAEFPEARRLGLAMDGPRDLARAFPGWFDRYQFAEIRAAS</sequence>
<dbReference type="Pfam" id="PF01638">
    <property type="entry name" value="HxlR"/>
    <property type="match status" value="1"/>
</dbReference>
<evidence type="ECO:0000313" key="8">
    <source>
        <dbReference type="Proteomes" id="UP001138708"/>
    </source>
</evidence>
<gene>
    <name evidence="6" type="ORF">GWK15_15785</name>
    <name evidence="5" type="ORF">GXW75_19895</name>
</gene>
<evidence type="ECO:0000313" key="5">
    <source>
        <dbReference type="EMBL" id="MBR0661528.1"/>
    </source>
</evidence>
<keyword evidence="7" id="KW-1185">Reference proteome</keyword>
<dbReference type="InterPro" id="IPR036390">
    <property type="entry name" value="WH_DNA-bd_sf"/>
</dbReference>
<feature type="domain" description="HTH hxlR-type" evidence="4">
    <location>
        <begin position="8"/>
        <end position="103"/>
    </location>
</feature>
<comment type="caution">
    <text evidence="5">The sequence shown here is derived from an EMBL/GenBank/DDBJ whole genome shotgun (WGS) entry which is preliminary data.</text>
</comment>
<accession>A0A9X9WMG8</accession>
<name>A0A9X9WMG8_9PROT</name>
<dbReference type="InterPro" id="IPR002577">
    <property type="entry name" value="HTH_HxlR"/>
</dbReference>
<evidence type="ECO:0000313" key="6">
    <source>
        <dbReference type="EMBL" id="NKE18414.1"/>
    </source>
</evidence>
<evidence type="ECO:0000259" key="4">
    <source>
        <dbReference type="PROSITE" id="PS51118"/>
    </source>
</evidence>
<dbReference type="InterPro" id="IPR036388">
    <property type="entry name" value="WH-like_DNA-bd_sf"/>
</dbReference>
<evidence type="ECO:0000313" key="7">
    <source>
        <dbReference type="Proteomes" id="UP000746741"/>
    </source>
</evidence>
<dbReference type="AlphaFoldDB" id="A0A9X9WMG8"/>
<dbReference type="Proteomes" id="UP000746741">
    <property type="component" value="Unassembled WGS sequence"/>
</dbReference>
<dbReference type="RefSeq" id="WP_168042316.1">
    <property type="nucleotide sequence ID" value="NZ_JAAEDK010000056.1"/>
</dbReference>
<organism evidence="5 8">
    <name type="scientific">Neoroseomonas oryzicola</name>
    <dbReference type="NCBI Taxonomy" id="535904"/>
    <lineage>
        <taxon>Bacteria</taxon>
        <taxon>Pseudomonadati</taxon>
        <taxon>Pseudomonadota</taxon>
        <taxon>Alphaproteobacteria</taxon>
        <taxon>Acetobacterales</taxon>
        <taxon>Acetobacteraceae</taxon>
        <taxon>Neoroseomonas</taxon>
    </lineage>
</organism>
<dbReference type="EMBL" id="JAAVUP010000004">
    <property type="protein sequence ID" value="NKE18414.1"/>
    <property type="molecule type" value="Genomic_DNA"/>
</dbReference>
<dbReference type="PANTHER" id="PTHR33204">
    <property type="entry name" value="TRANSCRIPTIONAL REGULATOR, MARR FAMILY"/>
    <property type="match status" value="1"/>
</dbReference>
<reference evidence="5" key="1">
    <citation type="submission" date="2020-01" db="EMBL/GenBank/DDBJ databases">
        <authorList>
            <person name="Rat A."/>
        </authorList>
    </citation>
    <scope>NUCLEOTIDE SEQUENCE</scope>
    <source>
        <strain evidence="5">LMG 31161</strain>
    </source>
</reference>
<dbReference type="SUPFAM" id="SSF46785">
    <property type="entry name" value="Winged helix' DNA-binding domain"/>
    <property type="match status" value="1"/>
</dbReference>
<dbReference type="Gene3D" id="1.10.10.10">
    <property type="entry name" value="Winged helix-like DNA-binding domain superfamily/Winged helix DNA-binding domain"/>
    <property type="match status" value="1"/>
</dbReference>
<proteinExistence type="predicted"/>
<dbReference type="GO" id="GO:0003677">
    <property type="term" value="F:DNA binding"/>
    <property type="evidence" value="ECO:0007669"/>
    <property type="project" value="UniProtKB-KW"/>
</dbReference>
<keyword evidence="2" id="KW-0238">DNA-binding</keyword>
<dbReference type="EMBL" id="JAAEDK010000056">
    <property type="protein sequence ID" value="MBR0661528.1"/>
    <property type="molecule type" value="Genomic_DNA"/>
</dbReference>
<dbReference type="PROSITE" id="PS51118">
    <property type="entry name" value="HTH_HXLR"/>
    <property type="match status" value="1"/>
</dbReference>
<keyword evidence="3" id="KW-0804">Transcription</keyword>
<evidence type="ECO:0000256" key="2">
    <source>
        <dbReference type="ARBA" id="ARBA00023125"/>
    </source>
</evidence>
<reference evidence="6 7" key="2">
    <citation type="submission" date="2020-02" db="EMBL/GenBank/DDBJ databases">
        <authorList>
            <person name="Sun Q."/>
            <person name="Inoue M."/>
        </authorList>
    </citation>
    <scope>NUCLEOTIDE SEQUENCE [LARGE SCALE GENOMIC DNA]</scope>
    <source>
        <strain evidence="6 7">KCTC 22478</strain>
    </source>
</reference>
<keyword evidence="1" id="KW-0805">Transcription regulation</keyword>
<protein>
    <submittedName>
        <fullName evidence="5">Helix-turn-helix transcriptional regulator</fullName>
    </submittedName>
</protein>
<evidence type="ECO:0000256" key="3">
    <source>
        <dbReference type="ARBA" id="ARBA00023163"/>
    </source>
</evidence>